<evidence type="ECO:0000256" key="1">
    <source>
        <dbReference type="SAM" id="MobiDB-lite"/>
    </source>
</evidence>
<dbReference type="STRING" id="3218.A0A2K1INJ0"/>
<feature type="compositionally biased region" description="Pro residues" evidence="1">
    <location>
        <begin position="322"/>
        <end position="336"/>
    </location>
</feature>
<feature type="compositionally biased region" description="Low complexity" evidence="1">
    <location>
        <begin position="696"/>
        <end position="705"/>
    </location>
</feature>
<feature type="compositionally biased region" description="Low complexity" evidence="1">
    <location>
        <begin position="337"/>
        <end position="353"/>
    </location>
</feature>
<feature type="compositionally biased region" description="Gly residues" evidence="1">
    <location>
        <begin position="1"/>
        <end position="11"/>
    </location>
</feature>
<dbReference type="Gramene" id="Pp3c22_14720V3.2">
    <property type="protein sequence ID" value="Pp3c22_14720V3.2"/>
    <property type="gene ID" value="Pp3c22_14720"/>
</dbReference>
<feature type="compositionally biased region" description="Low complexity" evidence="1">
    <location>
        <begin position="38"/>
        <end position="69"/>
    </location>
</feature>
<feature type="compositionally biased region" description="Polar residues" evidence="1">
    <location>
        <begin position="115"/>
        <end position="137"/>
    </location>
</feature>
<dbReference type="EnsemblPlants" id="Pp3c22_14720V3.2">
    <property type="protein sequence ID" value="Pp3c22_14720V3.2"/>
    <property type="gene ID" value="Pp3c22_14720"/>
</dbReference>
<feature type="compositionally biased region" description="Basic and acidic residues" evidence="1">
    <location>
        <begin position="865"/>
        <end position="887"/>
    </location>
</feature>
<feature type="compositionally biased region" description="Polar residues" evidence="1">
    <location>
        <begin position="806"/>
        <end position="831"/>
    </location>
</feature>
<reference evidence="2 4" key="1">
    <citation type="journal article" date="2008" name="Science">
        <title>The Physcomitrella genome reveals evolutionary insights into the conquest of land by plants.</title>
        <authorList>
            <person name="Rensing S."/>
            <person name="Lang D."/>
            <person name="Zimmer A."/>
            <person name="Terry A."/>
            <person name="Salamov A."/>
            <person name="Shapiro H."/>
            <person name="Nishiyama T."/>
            <person name="Perroud P.-F."/>
            <person name="Lindquist E."/>
            <person name="Kamisugi Y."/>
            <person name="Tanahashi T."/>
            <person name="Sakakibara K."/>
            <person name="Fujita T."/>
            <person name="Oishi K."/>
            <person name="Shin-I T."/>
            <person name="Kuroki Y."/>
            <person name="Toyoda A."/>
            <person name="Suzuki Y."/>
            <person name="Hashimoto A."/>
            <person name="Yamaguchi K."/>
            <person name="Sugano A."/>
            <person name="Kohara Y."/>
            <person name="Fujiyama A."/>
            <person name="Anterola A."/>
            <person name="Aoki S."/>
            <person name="Ashton N."/>
            <person name="Barbazuk W.B."/>
            <person name="Barker E."/>
            <person name="Bennetzen J."/>
            <person name="Bezanilla M."/>
            <person name="Blankenship R."/>
            <person name="Cho S.H."/>
            <person name="Dutcher S."/>
            <person name="Estelle M."/>
            <person name="Fawcett J.A."/>
            <person name="Gundlach H."/>
            <person name="Hanada K."/>
            <person name="Heyl A."/>
            <person name="Hicks K.A."/>
            <person name="Hugh J."/>
            <person name="Lohr M."/>
            <person name="Mayer K."/>
            <person name="Melkozernov A."/>
            <person name="Murata T."/>
            <person name="Nelson D."/>
            <person name="Pils B."/>
            <person name="Prigge M."/>
            <person name="Reiss B."/>
            <person name="Renner T."/>
            <person name="Rombauts S."/>
            <person name="Rushton P."/>
            <person name="Sanderfoot A."/>
            <person name="Schween G."/>
            <person name="Shiu S.-H."/>
            <person name="Stueber K."/>
            <person name="Theodoulou F.L."/>
            <person name="Tu H."/>
            <person name="Van de Peer Y."/>
            <person name="Verrier P.J."/>
            <person name="Waters E."/>
            <person name="Wood A."/>
            <person name="Yang L."/>
            <person name="Cove D."/>
            <person name="Cuming A."/>
            <person name="Hasebe M."/>
            <person name="Lucas S."/>
            <person name="Mishler D.B."/>
            <person name="Reski R."/>
            <person name="Grigoriev I."/>
            <person name="Quatrano R.S."/>
            <person name="Boore J.L."/>
        </authorList>
    </citation>
    <scope>NUCLEOTIDE SEQUENCE [LARGE SCALE GENOMIC DNA]</scope>
    <source>
        <strain evidence="3 4">cv. Gransden 2004</strain>
    </source>
</reference>
<feature type="region of interest" description="Disordered" evidence="1">
    <location>
        <begin position="629"/>
        <end position="1088"/>
    </location>
</feature>
<feature type="region of interest" description="Disordered" evidence="1">
    <location>
        <begin position="546"/>
        <end position="595"/>
    </location>
</feature>
<feature type="compositionally biased region" description="Polar residues" evidence="1">
    <location>
        <begin position="287"/>
        <end position="305"/>
    </location>
</feature>
<dbReference type="EnsemblPlants" id="Pp3c22_14720V3.1">
    <property type="protein sequence ID" value="Pp3c22_14720V3.1"/>
    <property type="gene ID" value="Pp3c22_14720"/>
</dbReference>
<reference evidence="2 4" key="2">
    <citation type="journal article" date="2018" name="Plant J.">
        <title>The Physcomitrella patens chromosome-scale assembly reveals moss genome structure and evolution.</title>
        <authorList>
            <person name="Lang D."/>
            <person name="Ullrich K.K."/>
            <person name="Murat F."/>
            <person name="Fuchs J."/>
            <person name="Jenkins J."/>
            <person name="Haas F.B."/>
            <person name="Piednoel M."/>
            <person name="Gundlach H."/>
            <person name="Van Bel M."/>
            <person name="Meyberg R."/>
            <person name="Vives C."/>
            <person name="Morata J."/>
            <person name="Symeonidi A."/>
            <person name="Hiss M."/>
            <person name="Muchero W."/>
            <person name="Kamisugi Y."/>
            <person name="Saleh O."/>
            <person name="Blanc G."/>
            <person name="Decker E.L."/>
            <person name="van Gessel N."/>
            <person name="Grimwood J."/>
            <person name="Hayes R.D."/>
            <person name="Graham S.W."/>
            <person name="Gunter L.E."/>
            <person name="McDaniel S.F."/>
            <person name="Hoernstein S.N.W."/>
            <person name="Larsson A."/>
            <person name="Li F.W."/>
            <person name="Perroud P.F."/>
            <person name="Phillips J."/>
            <person name="Ranjan P."/>
            <person name="Rokshar D.S."/>
            <person name="Rothfels C.J."/>
            <person name="Schneider L."/>
            <person name="Shu S."/>
            <person name="Stevenson D.W."/>
            <person name="Thummler F."/>
            <person name="Tillich M."/>
            <person name="Villarreal Aguilar J.C."/>
            <person name="Widiez T."/>
            <person name="Wong G.K."/>
            <person name="Wymore A."/>
            <person name="Zhang Y."/>
            <person name="Zimmer A.D."/>
            <person name="Quatrano R.S."/>
            <person name="Mayer K.F.X."/>
            <person name="Goodstein D."/>
            <person name="Casacuberta J.M."/>
            <person name="Vandepoele K."/>
            <person name="Reski R."/>
            <person name="Cuming A.C."/>
            <person name="Tuskan G.A."/>
            <person name="Maumus F."/>
            <person name="Salse J."/>
            <person name="Schmutz J."/>
            <person name="Rensing S.A."/>
        </authorList>
    </citation>
    <scope>NUCLEOTIDE SEQUENCE [LARGE SCALE GENOMIC DNA]</scope>
    <source>
        <strain evidence="3 4">cv. Gransden 2004</strain>
    </source>
</reference>
<protein>
    <submittedName>
        <fullName evidence="2 3">Uncharacterized protein</fullName>
    </submittedName>
</protein>
<sequence length="1159" mass="126491">MEQQGGSGWYGGSQQQYGGHSHAGMQWQGTPEMQHYNQPQQMHSLQQQQQQQQQQHQYQQPQQQTYQSQGVFYGQPTGYYGAQHQQVSQALAPQAPVPPPPSQQRGMVYGRTEQGWPSSNGWNQQQWPSAGNPTAGLSQEEEWAAKARAWAAAKAAQEAQQQNQQAPTQPDQSFPDSLQQPPPPPPLPPPPPPPPQPVDLPQQFAYSAGVQEPGTPAYGHDAHSIYGHNSHNAPGTYGRETSSRSHEEDRKSFAAEGSTSGSGLATTPAPSPPSAVPRSISELGPCSYSQELSSSHVQNVNSSDLHVTVPPGMEQQEMPQLSTPPPPPPLSAPTPLPHLSHQHPPQVPSQLSQNQQTSHLPHIPPSQFAFGEPPVPAPYDFHQQPPYEFQQPQSQEYQHPQPSQFNMVADVPEAGAYGGLPHSQTWPQMPYPANNMGSGIGAGPGLGHQFEYEFEHMHPGHQHPQHLQGHAMFPRPPQGPGFRPGGPPLGHFGLGPGASTGMDFSMFPDNGHGHIAGHERPKKASVPNWLKEELLKKKAAVTGGSQLTAADDNPHANGDNIEVSTHSKFELMDRSRSDLSRMSGSDDEEDEDDTEIVRTAAMNQEIKRVLTEVLLKVTDDLFDEIAQEVMDEDELRLLEDPGKKASPTDEAGGAKAKSSTHAPVIVPSTARSSAAVRVVVAPALKKSQNDSDDDSGSLSSGAPDGNLLGLASYASDDEDGGRNGRQVTEGDHAHGGNSDVEASDLKNLAAVKEGKSKHVDSEDEAVAKDVKRKKRLSEEVINSDNPGRSPRRARHTEMSGDEAGQNELSVSQKSIVTTNKLKNGSAVSQPSESEKAFEVRGLETAEVEEVAGAHHKMSPHNALLTERRKWEGNHDPFKRRSGEDSSHLGRGGKGETNIGSAVKDRDQSNAKQDAKEAEGDGYHKNNLKREKNSSRNAKDRIRENTEKVKDRESQRNKEREHTVQKISERERESDREKHKEREKDKDRGKGTKSRGRDSERERRKSTSSQFDRKSTLNKMEREKSYNKSQRRRSSSSSSRSRSRSESSSASGSRSSSPGPARSESPKRGKQQGGRSSKKSSHSSPPLRSRRCVANIQLPSSISTNNGLFFGGLVNPVSTIAGMTARLLVLRVLENGWSMYCTLLSGSFTCYGLHGAWITP</sequence>
<dbReference type="Proteomes" id="UP000006727">
    <property type="component" value="Chromosome 22"/>
</dbReference>
<gene>
    <name evidence="2" type="ORF">PHYPA_027162</name>
</gene>
<dbReference type="EMBL" id="ABEU02000022">
    <property type="protein sequence ID" value="PNR30846.1"/>
    <property type="molecule type" value="Genomic_DNA"/>
</dbReference>
<feature type="compositionally biased region" description="Low complexity" evidence="1">
    <location>
        <begin position="1034"/>
        <end position="1062"/>
    </location>
</feature>
<evidence type="ECO:0000313" key="3">
    <source>
        <dbReference type="EnsemblPlants" id="Pp3c22_14720V3.1"/>
    </source>
</evidence>
<dbReference type="InParanoid" id="A0A2K1INJ0"/>
<evidence type="ECO:0000313" key="4">
    <source>
        <dbReference type="Proteomes" id="UP000006727"/>
    </source>
</evidence>
<feature type="compositionally biased region" description="Low complexity" evidence="1">
    <location>
        <begin position="146"/>
        <end position="179"/>
    </location>
</feature>
<reference evidence="3" key="3">
    <citation type="submission" date="2020-12" db="UniProtKB">
        <authorList>
            <consortium name="EnsemblPlants"/>
        </authorList>
    </citation>
    <scope>IDENTIFICATION</scope>
</reference>
<feature type="compositionally biased region" description="Pro residues" evidence="1">
    <location>
        <begin position="180"/>
        <end position="198"/>
    </location>
</feature>
<feature type="compositionally biased region" description="Low complexity" evidence="1">
    <location>
        <begin position="381"/>
        <end position="394"/>
    </location>
</feature>
<feature type="compositionally biased region" description="Basic and acidic residues" evidence="1">
    <location>
        <begin position="635"/>
        <end position="647"/>
    </location>
</feature>
<feature type="region of interest" description="Disordered" evidence="1">
    <location>
        <begin position="1"/>
        <end position="394"/>
    </location>
</feature>
<feature type="compositionally biased region" description="Basic and acidic residues" evidence="1">
    <location>
        <begin position="902"/>
        <end position="1025"/>
    </location>
</feature>
<feature type="compositionally biased region" description="Basic and acidic residues" evidence="1">
    <location>
        <begin position="241"/>
        <end position="253"/>
    </location>
</feature>
<dbReference type="PaxDb" id="3218-PP1S71_253V6.1"/>
<feature type="compositionally biased region" description="Low complexity" evidence="1">
    <location>
        <begin position="666"/>
        <end position="683"/>
    </location>
</feature>
<evidence type="ECO:0000313" key="2">
    <source>
        <dbReference type="EMBL" id="PNR30846.1"/>
    </source>
</evidence>
<feature type="compositionally biased region" description="Polar residues" evidence="1">
    <location>
        <begin position="27"/>
        <end position="37"/>
    </location>
</feature>
<accession>A0A2K1INJ0</accession>
<dbReference type="AlphaFoldDB" id="A0A2K1INJ0"/>
<keyword evidence="4" id="KW-1185">Reference proteome</keyword>
<feature type="compositionally biased region" description="Acidic residues" evidence="1">
    <location>
        <begin position="585"/>
        <end position="594"/>
    </location>
</feature>
<feature type="region of interest" description="Disordered" evidence="1">
    <location>
        <begin position="459"/>
        <end position="487"/>
    </location>
</feature>
<organism evidence="2">
    <name type="scientific">Physcomitrium patens</name>
    <name type="common">Spreading-leaved earth moss</name>
    <name type="synonym">Physcomitrella patens</name>
    <dbReference type="NCBI Taxonomy" id="3218"/>
    <lineage>
        <taxon>Eukaryota</taxon>
        <taxon>Viridiplantae</taxon>
        <taxon>Streptophyta</taxon>
        <taxon>Embryophyta</taxon>
        <taxon>Bryophyta</taxon>
        <taxon>Bryophytina</taxon>
        <taxon>Bryopsida</taxon>
        <taxon>Funariidae</taxon>
        <taxon>Funariales</taxon>
        <taxon>Funariaceae</taxon>
        <taxon>Physcomitrium</taxon>
    </lineage>
</organism>
<dbReference type="Gramene" id="Pp3c22_14720V3.1">
    <property type="protein sequence ID" value="Pp3c22_14720V3.1"/>
    <property type="gene ID" value="Pp3c22_14720"/>
</dbReference>
<feature type="compositionally biased region" description="Low complexity" evidence="1">
    <location>
        <begin position="85"/>
        <end position="94"/>
    </location>
</feature>
<feature type="compositionally biased region" description="Basic and acidic residues" evidence="1">
    <location>
        <begin position="752"/>
        <end position="769"/>
    </location>
</feature>
<proteinExistence type="predicted"/>
<feature type="compositionally biased region" description="Basic and acidic residues" evidence="1">
    <location>
        <begin position="565"/>
        <end position="579"/>
    </location>
</feature>
<feature type="compositionally biased region" description="Basic and acidic residues" evidence="1">
    <location>
        <begin position="832"/>
        <end position="843"/>
    </location>
</feature>
<name>A0A2K1INJ0_PHYPA</name>